<protein>
    <submittedName>
        <fullName evidence="1">Uncharacterized protein</fullName>
    </submittedName>
</protein>
<reference evidence="1" key="1">
    <citation type="submission" date="2023-03" db="EMBL/GenBank/DDBJ databases">
        <title>Chromosome-level genomes of two armyworms, Mythimna separata and Mythimna loreyi, provide insights into the biosynthesis and reception of sex pheromones.</title>
        <authorList>
            <person name="Zhao H."/>
        </authorList>
    </citation>
    <scope>NUCLEOTIDE SEQUENCE</scope>
    <source>
        <strain evidence="1">BeijingLab</strain>
    </source>
</reference>
<name>A0ACC2PZU3_9NEOP</name>
<keyword evidence="2" id="KW-1185">Reference proteome</keyword>
<proteinExistence type="predicted"/>
<dbReference type="EMBL" id="CM056806">
    <property type="protein sequence ID" value="KAJ8704906.1"/>
    <property type="molecule type" value="Genomic_DNA"/>
</dbReference>
<comment type="caution">
    <text evidence="1">The sequence shown here is derived from an EMBL/GenBank/DDBJ whole genome shotgun (WGS) entry which is preliminary data.</text>
</comment>
<evidence type="ECO:0000313" key="2">
    <source>
        <dbReference type="Proteomes" id="UP001231649"/>
    </source>
</evidence>
<accession>A0ACC2PZU3</accession>
<dbReference type="Proteomes" id="UP001231649">
    <property type="component" value="Chromosome 30"/>
</dbReference>
<sequence>MGSARVSNAKPIPMETTDKKSLKTILRSFFAKKKEKPKIDKKETLEEKPEVIKQVNQIQNSNTVATILENFNKLNLEERKPVKTEIKDDNEEDEFANFTIKVIEETESRNERIHSQSSTNSADSGFSDNKDLEDAIKTENEEQPENNEESENVDQTDDLAEDLDKLGLDDEGKKKKEKKMQMVFVSRGPVRNKVGSYVSSVSPYGAQEQDSYSKISSINKHTLSGGQVLVNPVQPDNFSEVKLALESVQKNSQFLQNDGESYLDDVMEFIKQDTSAKSISVPKLIVTPEYDYPETSNIDYTQKKVTSNYLGDYEEKTVQHDELMQLLQENMPPVDMPSVYTMSPESLSNPIDQYGQEEFTQIFNNYVQKECSVSNDSYINAEYTFPTPPRSETVPSPMLSSPASFYPSNSEYTLSPGRSPIYNCDYEKYQEIPHFEEEKETVDKKRERTNSISSMTMKQFKDMQREIVGNFSKRDCCAVNRKSCKELLQERLQKIKVAVRKNICMELSKIDLKEAYGVLHHILISLATSSDKEDLQYSLFGLVCERLLAQDPGLFVGDAGLSLLKSAALRCPHRPLLTRYLVQCIRTAIQNDASRANSKEHIFHEVDALGDNLLIACARAGDRCSDVLSELVRVPDSQPPLFRAAHTNADGYTALHVACSQHSAASPRLHTAHVLLAHAGLNILDGDLKGGDTALHLAVNSAHCDLRLVLMMFHQLPRKDWKSLAHHPNLSTKTPLDLARLAAKTTTRQNYPQEVLDFLKKCR</sequence>
<evidence type="ECO:0000313" key="1">
    <source>
        <dbReference type="EMBL" id="KAJ8704906.1"/>
    </source>
</evidence>
<organism evidence="1 2">
    <name type="scientific">Mythimna loreyi</name>
    <dbReference type="NCBI Taxonomy" id="667449"/>
    <lineage>
        <taxon>Eukaryota</taxon>
        <taxon>Metazoa</taxon>
        <taxon>Ecdysozoa</taxon>
        <taxon>Arthropoda</taxon>
        <taxon>Hexapoda</taxon>
        <taxon>Insecta</taxon>
        <taxon>Pterygota</taxon>
        <taxon>Neoptera</taxon>
        <taxon>Endopterygota</taxon>
        <taxon>Lepidoptera</taxon>
        <taxon>Glossata</taxon>
        <taxon>Ditrysia</taxon>
        <taxon>Noctuoidea</taxon>
        <taxon>Noctuidae</taxon>
        <taxon>Noctuinae</taxon>
        <taxon>Hadenini</taxon>
        <taxon>Mythimna</taxon>
    </lineage>
</organism>
<gene>
    <name evidence="1" type="ORF">PYW08_012226</name>
</gene>